<dbReference type="Gene3D" id="3.10.450.530">
    <property type="entry name" value="Ribonuclease toxin, BrnT, of type II toxin-antitoxin system"/>
    <property type="match status" value="1"/>
</dbReference>
<sequence length="90" mass="10953">MTWDERKREENLQKHGFDFVDAPELFSGDWIEREDTRYNYGERRWIALGLIRGRVCVCVYTWRQGERRIISLRKGNSREQAAYYQRVPPQ</sequence>
<accession>A0A2T2WEA7</accession>
<dbReference type="Proteomes" id="UP000241848">
    <property type="component" value="Unassembled WGS sequence"/>
</dbReference>
<dbReference type="InterPro" id="IPR038573">
    <property type="entry name" value="BrnT_sf"/>
</dbReference>
<comment type="caution">
    <text evidence="1">The sequence shown here is derived from an EMBL/GenBank/DDBJ whole genome shotgun (WGS) entry which is preliminary data.</text>
</comment>
<dbReference type="InterPro" id="IPR007460">
    <property type="entry name" value="BrnT_toxin"/>
</dbReference>
<dbReference type="AlphaFoldDB" id="A0A2T2WEA7"/>
<evidence type="ECO:0000313" key="1">
    <source>
        <dbReference type="EMBL" id="PSR20564.1"/>
    </source>
</evidence>
<name>A0A2T2WEA7_9FIRM</name>
<evidence type="ECO:0000313" key="2">
    <source>
        <dbReference type="Proteomes" id="UP000241848"/>
    </source>
</evidence>
<dbReference type="EMBL" id="PXYV01000057">
    <property type="protein sequence ID" value="PSR20564.1"/>
    <property type="molecule type" value="Genomic_DNA"/>
</dbReference>
<reference evidence="1 2" key="1">
    <citation type="journal article" date="2014" name="BMC Genomics">
        <title>Comparison of environmental and isolate Sulfobacillus genomes reveals diverse carbon, sulfur, nitrogen, and hydrogen metabolisms.</title>
        <authorList>
            <person name="Justice N.B."/>
            <person name="Norman A."/>
            <person name="Brown C.T."/>
            <person name="Singh A."/>
            <person name="Thomas B.C."/>
            <person name="Banfield J.F."/>
        </authorList>
    </citation>
    <scope>NUCLEOTIDE SEQUENCE [LARGE SCALE GENOMIC DNA]</scope>
    <source>
        <strain evidence="1">AMDSBA3</strain>
    </source>
</reference>
<organism evidence="1 2">
    <name type="scientific">Sulfobacillus acidophilus</name>
    <dbReference type="NCBI Taxonomy" id="53633"/>
    <lineage>
        <taxon>Bacteria</taxon>
        <taxon>Bacillati</taxon>
        <taxon>Bacillota</taxon>
        <taxon>Clostridia</taxon>
        <taxon>Eubacteriales</taxon>
        <taxon>Clostridiales Family XVII. Incertae Sedis</taxon>
        <taxon>Sulfobacillus</taxon>
    </lineage>
</organism>
<dbReference type="Pfam" id="PF04365">
    <property type="entry name" value="BrnT_toxin"/>
    <property type="match status" value="1"/>
</dbReference>
<gene>
    <name evidence="1" type="ORF">C7B45_14295</name>
</gene>
<proteinExistence type="predicted"/>
<protein>
    <submittedName>
        <fullName evidence="1">BrnT family toxin</fullName>
    </submittedName>
</protein>